<keyword evidence="1" id="KW-0472">Membrane</keyword>
<dbReference type="EMBL" id="VFIY01000006">
    <property type="protein sequence ID" value="TPD60644.1"/>
    <property type="molecule type" value="Genomic_DNA"/>
</dbReference>
<sequence>MANRFLDMEDDDPILSVVNLVDMFIVIIGILMVVLVKNPFNPFSSDNAILVENPGEEDMRITIKDGKELTQYESSGEIGEGEGIKAGTAYRLPDGRMVYVPAAGE</sequence>
<accession>A0A501PL42</accession>
<dbReference type="Proteomes" id="UP000319148">
    <property type="component" value="Unassembled WGS sequence"/>
</dbReference>
<keyword evidence="1" id="KW-0812">Transmembrane</keyword>
<feature type="transmembrane region" description="Helical" evidence="1">
    <location>
        <begin position="14"/>
        <end position="36"/>
    </location>
</feature>
<reference evidence="3" key="1">
    <citation type="submission" date="2019-06" db="EMBL/GenBank/DDBJ databases">
        <title>The complete genome of Emcibacter congregatus ZYLT.</title>
        <authorList>
            <person name="Zhao Z."/>
        </authorList>
    </citation>
    <scope>NUCLEOTIDE SEQUENCE [LARGE SCALE GENOMIC DNA]</scope>
    <source>
        <strain evidence="3">MCCC 1A06723</strain>
    </source>
</reference>
<dbReference type="Pfam" id="PF09919">
    <property type="entry name" value="DUF2149"/>
    <property type="match status" value="1"/>
</dbReference>
<protein>
    <submittedName>
        <fullName evidence="2">DUF2149 domain-containing protein</fullName>
    </submittedName>
</protein>
<evidence type="ECO:0000313" key="3">
    <source>
        <dbReference type="Proteomes" id="UP000319148"/>
    </source>
</evidence>
<dbReference type="OrthoDB" id="199365at2"/>
<keyword evidence="3" id="KW-1185">Reference proteome</keyword>
<organism evidence="2 3">
    <name type="scientific">Emcibacter nanhaiensis</name>
    <dbReference type="NCBI Taxonomy" id="1505037"/>
    <lineage>
        <taxon>Bacteria</taxon>
        <taxon>Pseudomonadati</taxon>
        <taxon>Pseudomonadota</taxon>
        <taxon>Alphaproteobacteria</taxon>
        <taxon>Emcibacterales</taxon>
        <taxon>Emcibacteraceae</taxon>
        <taxon>Emcibacter</taxon>
    </lineage>
</organism>
<dbReference type="AlphaFoldDB" id="A0A501PL42"/>
<dbReference type="RefSeq" id="WP_139940221.1">
    <property type="nucleotide sequence ID" value="NZ_JBHSYP010000008.1"/>
</dbReference>
<evidence type="ECO:0000313" key="2">
    <source>
        <dbReference type="EMBL" id="TPD60644.1"/>
    </source>
</evidence>
<gene>
    <name evidence="2" type="ORF">FIV46_07925</name>
</gene>
<name>A0A501PL42_9PROT</name>
<keyword evidence="1" id="KW-1133">Transmembrane helix</keyword>
<proteinExistence type="predicted"/>
<dbReference type="InterPro" id="IPR018676">
    <property type="entry name" value="DUF2149"/>
</dbReference>
<comment type="caution">
    <text evidence="2">The sequence shown here is derived from an EMBL/GenBank/DDBJ whole genome shotgun (WGS) entry which is preliminary data.</text>
</comment>
<evidence type="ECO:0000256" key="1">
    <source>
        <dbReference type="SAM" id="Phobius"/>
    </source>
</evidence>